<dbReference type="SMART" id="SM00852">
    <property type="entry name" value="MoCF_biosynth"/>
    <property type="match status" value="1"/>
</dbReference>
<gene>
    <name evidence="13" type="ORF">JL107_16515</name>
</gene>
<dbReference type="NCBIfam" id="NF045515">
    <property type="entry name" value="Glp_gephyrin"/>
    <property type="match status" value="1"/>
</dbReference>
<dbReference type="Gene3D" id="2.170.190.11">
    <property type="entry name" value="Molybdopterin biosynthesis moea protein, domain 3"/>
    <property type="match status" value="1"/>
</dbReference>
<evidence type="ECO:0000256" key="4">
    <source>
        <dbReference type="ARBA" id="ARBA00010763"/>
    </source>
</evidence>
<comment type="cofactor">
    <cofactor evidence="1 11">
        <name>Mg(2+)</name>
        <dbReference type="ChEBI" id="CHEBI:18420"/>
    </cofactor>
</comment>
<dbReference type="Gene3D" id="2.40.340.10">
    <property type="entry name" value="MoeA, C-terminal, domain IV"/>
    <property type="match status" value="1"/>
</dbReference>
<evidence type="ECO:0000256" key="1">
    <source>
        <dbReference type="ARBA" id="ARBA00001946"/>
    </source>
</evidence>
<dbReference type="GO" id="GO:0005829">
    <property type="term" value="C:cytosol"/>
    <property type="evidence" value="ECO:0007669"/>
    <property type="project" value="TreeGrafter"/>
</dbReference>
<evidence type="ECO:0000256" key="6">
    <source>
        <dbReference type="ARBA" id="ARBA00022679"/>
    </source>
</evidence>
<keyword evidence="9 11" id="KW-0501">Molybdenum cofactor biosynthesis</keyword>
<dbReference type="SUPFAM" id="SSF53218">
    <property type="entry name" value="Molybdenum cofactor biosynthesis proteins"/>
    <property type="match status" value="1"/>
</dbReference>
<dbReference type="GO" id="GO:0006777">
    <property type="term" value="P:Mo-molybdopterin cofactor biosynthetic process"/>
    <property type="evidence" value="ECO:0007669"/>
    <property type="project" value="UniProtKB-UniRule"/>
</dbReference>
<comment type="catalytic activity">
    <reaction evidence="10">
        <text>adenylyl-molybdopterin + molybdate = Mo-molybdopterin + AMP + H(+)</text>
        <dbReference type="Rhea" id="RHEA:35047"/>
        <dbReference type="ChEBI" id="CHEBI:15378"/>
        <dbReference type="ChEBI" id="CHEBI:36264"/>
        <dbReference type="ChEBI" id="CHEBI:62727"/>
        <dbReference type="ChEBI" id="CHEBI:71302"/>
        <dbReference type="ChEBI" id="CHEBI:456215"/>
        <dbReference type="EC" id="2.10.1.1"/>
    </reaction>
</comment>
<evidence type="ECO:0000313" key="13">
    <source>
        <dbReference type="EMBL" id="MBM9478054.1"/>
    </source>
</evidence>
<dbReference type="Pfam" id="PF03453">
    <property type="entry name" value="MoeA_N"/>
    <property type="match status" value="1"/>
</dbReference>
<comment type="similarity">
    <text evidence="4 11">Belongs to the MoeA family.</text>
</comment>
<keyword evidence="5 11" id="KW-0500">Molybdenum</keyword>
<evidence type="ECO:0000256" key="10">
    <source>
        <dbReference type="ARBA" id="ARBA00047317"/>
    </source>
</evidence>
<dbReference type="FunFam" id="3.40.980.10:FF:000004">
    <property type="entry name" value="Molybdopterin molybdenumtransferase"/>
    <property type="match status" value="1"/>
</dbReference>
<dbReference type="Gene3D" id="3.40.980.10">
    <property type="entry name" value="MoaB/Mog-like domain"/>
    <property type="match status" value="1"/>
</dbReference>
<dbReference type="InterPro" id="IPR036425">
    <property type="entry name" value="MoaB/Mog-like_dom_sf"/>
</dbReference>
<evidence type="ECO:0000256" key="5">
    <source>
        <dbReference type="ARBA" id="ARBA00022505"/>
    </source>
</evidence>
<dbReference type="CDD" id="cd00887">
    <property type="entry name" value="MoeA"/>
    <property type="match status" value="1"/>
</dbReference>
<dbReference type="Pfam" id="PF00994">
    <property type="entry name" value="MoCF_biosynth"/>
    <property type="match status" value="1"/>
</dbReference>
<dbReference type="InterPro" id="IPR036688">
    <property type="entry name" value="MoeA_C_domain_IV_sf"/>
</dbReference>
<protein>
    <recommendedName>
        <fullName evidence="11">Molybdopterin molybdenumtransferase</fullName>
        <ecNumber evidence="11">2.10.1.1</ecNumber>
    </recommendedName>
</protein>
<dbReference type="GO" id="GO:0061599">
    <property type="term" value="F:molybdopterin molybdotransferase activity"/>
    <property type="evidence" value="ECO:0007669"/>
    <property type="project" value="UniProtKB-UniRule"/>
</dbReference>
<dbReference type="GO" id="GO:0046872">
    <property type="term" value="F:metal ion binding"/>
    <property type="evidence" value="ECO:0007669"/>
    <property type="project" value="UniProtKB-UniRule"/>
</dbReference>
<evidence type="ECO:0000256" key="8">
    <source>
        <dbReference type="ARBA" id="ARBA00022842"/>
    </source>
</evidence>
<evidence type="ECO:0000256" key="11">
    <source>
        <dbReference type="RuleBase" id="RU365090"/>
    </source>
</evidence>
<dbReference type="NCBIfam" id="TIGR00177">
    <property type="entry name" value="molyb_syn"/>
    <property type="match status" value="1"/>
</dbReference>
<dbReference type="InterPro" id="IPR005111">
    <property type="entry name" value="MoeA_C_domain_IV"/>
</dbReference>
<dbReference type="SUPFAM" id="SSF63867">
    <property type="entry name" value="MoeA C-terminal domain-like"/>
    <property type="match status" value="1"/>
</dbReference>
<dbReference type="InterPro" id="IPR001453">
    <property type="entry name" value="MoaB/Mog_dom"/>
</dbReference>
<accession>A0A938YRD7</accession>
<proteinExistence type="inferred from homology"/>
<feature type="domain" description="MoaB/Mog" evidence="12">
    <location>
        <begin position="183"/>
        <end position="322"/>
    </location>
</feature>
<evidence type="ECO:0000256" key="9">
    <source>
        <dbReference type="ARBA" id="ARBA00023150"/>
    </source>
</evidence>
<dbReference type="PANTHER" id="PTHR10192:SF5">
    <property type="entry name" value="GEPHYRIN"/>
    <property type="match status" value="1"/>
</dbReference>
<dbReference type="InterPro" id="IPR036135">
    <property type="entry name" value="MoeA_linker/N_sf"/>
</dbReference>
<evidence type="ECO:0000313" key="14">
    <source>
        <dbReference type="Proteomes" id="UP000663801"/>
    </source>
</evidence>
<comment type="caution">
    <text evidence="13">The sequence shown here is derived from an EMBL/GenBank/DDBJ whole genome shotgun (WGS) entry which is preliminary data.</text>
</comment>
<sequence>MRTVEEHAAVVSALFSPTPTVSVPLDRARGLVLGADLVATIDLPPFANSAMDGYTVRAADLTGLVDGPVTLPVSQDIPAGRTDTAPLAPGTAARIMTGAPMPDGAEVIVQVERTDGGQGEPGAGTVRIDSAPAPGVHIRGRGEDVLAGATVLTRGTPIGPPQIGVAAALGFAELPVRRPLRVLILSTGTELVEPGHDLGPGQIYESNSAMLAAAVAGAGGEPVVARFVADDVPTFLAALSSAAEAAGGVDLILTSGGVSAGAFEVVKDALTDRGVEFAKVAMQPGMPQGAGRLDGTPVITLPGNPVSSYVSFEVFVRPALRAAMGQPVITRPMVSVPLTGPLDSPAGRRQFRRAHLDAAAGTVTVWGGPGSHLLGWLAGADAMIVVPEDVTHLDAGEHAEVWILD</sequence>
<evidence type="ECO:0000256" key="2">
    <source>
        <dbReference type="ARBA" id="ARBA00002901"/>
    </source>
</evidence>
<keyword evidence="14" id="KW-1185">Reference proteome</keyword>
<dbReference type="PANTHER" id="PTHR10192">
    <property type="entry name" value="MOLYBDOPTERIN BIOSYNTHESIS PROTEIN"/>
    <property type="match status" value="1"/>
</dbReference>
<evidence type="ECO:0000256" key="3">
    <source>
        <dbReference type="ARBA" id="ARBA00005046"/>
    </source>
</evidence>
<dbReference type="Pfam" id="PF03454">
    <property type="entry name" value="MoeA_C"/>
    <property type="match status" value="1"/>
</dbReference>
<name>A0A938YRD7_9ACTN</name>
<keyword evidence="8 11" id="KW-0460">Magnesium</keyword>
<reference evidence="13" key="1">
    <citation type="submission" date="2021-01" db="EMBL/GenBank/DDBJ databases">
        <title>KCTC 19127 draft genome.</title>
        <authorList>
            <person name="An D."/>
        </authorList>
    </citation>
    <scope>NUCLEOTIDE SEQUENCE</scope>
    <source>
        <strain evidence="13">KCTC 19127</strain>
    </source>
</reference>
<comment type="pathway">
    <text evidence="3 11">Cofactor biosynthesis; molybdopterin biosynthesis.</text>
</comment>
<organism evidence="13 14">
    <name type="scientific">Nakamurella flavida</name>
    <dbReference type="NCBI Taxonomy" id="363630"/>
    <lineage>
        <taxon>Bacteria</taxon>
        <taxon>Bacillati</taxon>
        <taxon>Actinomycetota</taxon>
        <taxon>Actinomycetes</taxon>
        <taxon>Nakamurellales</taxon>
        <taxon>Nakamurellaceae</taxon>
        <taxon>Nakamurella</taxon>
    </lineage>
</organism>
<dbReference type="Proteomes" id="UP000663801">
    <property type="component" value="Unassembled WGS sequence"/>
</dbReference>
<evidence type="ECO:0000256" key="7">
    <source>
        <dbReference type="ARBA" id="ARBA00022723"/>
    </source>
</evidence>
<dbReference type="AlphaFoldDB" id="A0A938YRD7"/>
<comment type="function">
    <text evidence="2 11">Catalyzes the insertion of molybdate into adenylated molybdopterin with the concomitant release of AMP.</text>
</comment>
<keyword evidence="6 11" id="KW-0808">Transferase</keyword>
<dbReference type="InterPro" id="IPR005110">
    <property type="entry name" value="MoeA_linker/N"/>
</dbReference>
<dbReference type="EMBL" id="JAERWL010000014">
    <property type="protein sequence ID" value="MBM9478054.1"/>
    <property type="molecule type" value="Genomic_DNA"/>
</dbReference>
<dbReference type="InterPro" id="IPR038987">
    <property type="entry name" value="MoeA-like"/>
</dbReference>
<evidence type="ECO:0000259" key="12">
    <source>
        <dbReference type="SMART" id="SM00852"/>
    </source>
</evidence>
<dbReference type="SUPFAM" id="SSF63882">
    <property type="entry name" value="MoeA N-terminal region -like"/>
    <property type="match status" value="1"/>
</dbReference>
<dbReference type="RefSeq" id="WP_205258169.1">
    <property type="nucleotide sequence ID" value="NZ_BAAAPV010000002.1"/>
</dbReference>
<dbReference type="Gene3D" id="3.90.105.10">
    <property type="entry name" value="Molybdopterin biosynthesis moea protein, domain 2"/>
    <property type="match status" value="1"/>
</dbReference>
<dbReference type="EC" id="2.10.1.1" evidence="11"/>
<keyword evidence="7 11" id="KW-0479">Metal-binding</keyword>